<dbReference type="EMBL" id="QOQW01000027">
    <property type="protein sequence ID" value="RCK78113.1"/>
    <property type="molecule type" value="Genomic_DNA"/>
</dbReference>
<feature type="compositionally biased region" description="Low complexity" evidence="1">
    <location>
        <begin position="68"/>
        <end position="95"/>
    </location>
</feature>
<feature type="compositionally biased region" description="Basic and acidic residues" evidence="1">
    <location>
        <begin position="668"/>
        <end position="685"/>
    </location>
</feature>
<reference evidence="2 3" key="1">
    <citation type="submission" date="2018-05" db="EMBL/GenBank/DDBJ databases">
        <title>A metagenomic window into the 2 km-deep terrestrial subsurface aquifer revealed taxonomically and functionally diverse microbial community comprising novel uncultured bacterial lineages.</title>
        <authorList>
            <person name="Kadnikov V.V."/>
            <person name="Mardanov A.V."/>
            <person name="Beletsky A.V."/>
            <person name="Banks D."/>
            <person name="Pimenov N.V."/>
            <person name="Frank Y.A."/>
            <person name="Karnachuk O.V."/>
            <person name="Ravin N.V."/>
        </authorList>
    </citation>
    <scope>NUCLEOTIDE SEQUENCE [LARGE SCALE GENOMIC DNA]</scope>
    <source>
        <strain evidence="2">BY5</strain>
    </source>
</reference>
<dbReference type="PANTHER" id="PTHR48125:SF10">
    <property type="entry name" value="OS12G0136300 PROTEIN"/>
    <property type="match status" value="1"/>
</dbReference>
<feature type="compositionally biased region" description="Low complexity" evidence="1">
    <location>
        <begin position="395"/>
        <end position="412"/>
    </location>
</feature>
<evidence type="ECO:0000256" key="1">
    <source>
        <dbReference type="SAM" id="MobiDB-lite"/>
    </source>
</evidence>
<accession>A0A367ZJ01</accession>
<protein>
    <recommendedName>
        <fullName evidence="4">HEAT repeat domain-containing protein</fullName>
    </recommendedName>
</protein>
<dbReference type="PANTHER" id="PTHR48125">
    <property type="entry name" value="LP07818P1"/>
    <property type="match status" value="1"/>
</dbReference>
<dbReference type="Proteomes" id="UP000252355">
    <property type="component" value="Unassembled WGS sequence"/>
</dbReference>
<evidence type="ECO:0000313" key="2">
    <source>
        <dbReference type="EMBL" id="RCK78113.1"/>
    </source>
</evidence>
<comment type="caution">
    <text evidence="2">The sequence shown here is derived from an EMBL/GenBank/DDBJ whole genome shotgun (WGS) entry which is preliminary data.</text>
</comment>
<feature type="region of interest" description="Disordered" evidence="1">
    <location>
        <begin position="68"/>
        <end position="96"/>
    </location>
</feature>
<gene>
    <name evidence="2" type="ORF">OZSIB_1762</name>
</gene>
<feature type="compositionally biased region" description="Low complexity" evidence="1">
    <location>
        <begin position="437"/>
        <end position="448"/>
    </location>
</feature>
<evidence type="ECO:0008006" key="4">
    <source>
        <dbReference type="Google" id="ProtNLM"/>
    </source>
</evidence>
<dbReference type="InterPro" id="IPR016024">
    <property type="entry name" value="ARM-type_fold"/>
</dbReference>
<dbReference type="AlphaFoldDB" id="A0A367ZJ01"/>
<feature type="region of interest" description="Disordered" evidence="1">
    <location>
        <begin position="668"/>
        <end position="699"/>
    </location>
</feature>
<name>A0A367ZJ01_9BACT</name>
<dbReference type="InterPro" id="IPR011989">
    <property type="entry name" value="ARM-like"/>
</dbReference>
<feature type="region of interest" description="Disordered" evidence="1">
    <location>
        <begin position="394"/>
        <end position="448"/>
    </location>
</feature>
<feature type="compositionally biased region" description="Acidic residues" evidence="1">
    <location>
        <begin position="347"/>
        <end position="357"/>
    </location>
</feature>
<organism evidence="2 3">
    <name type="scientific">Candidatus Ozemobacter sibiricus</name>
    <dbReference type="NCBI Taxonomy" id="2268124"/>
    <lineage>
        <taxon>Bacteria</taxon>
        <taxon>Candidatus Ozemobacteria</taxon>
        <taxon>Candidatus Ozemobacterales</taxon>
        <taxon>Candidatus Ozemobacteraceae</taxon>
        <taxon>Candidatus Ozemobacter</taxon>
    </lineage>
</organism>
<feature type="region of interest" description="Disordered" evidence="1">
    <location>
        <begin position="344"/>
        <end position="363"/>
    </location>
</feature>
<evidence type="ECO:0000313" key="3">
    <source>
        <dbReference type="Proteomes" id="UP000252355"/>
    </source>
</evidence>
<sequence>MDDLLQELVSPIKTFRLFALERIIQQGGPPELRQFLEDRQLHEEDEECQVLLIHALAAVRAREEARLTTAPAAPASPVSPTTPASSAPPLDPATLTWPVDDPAAQLELLTRLPAERLAEFAPRAPIWLAATEAPHAQAALLRTFRAHWPEDHLEALAPLLGANSLAVRSAALQLLIDKVPQEVGRFLPRLLSADDPRLRSLAIQGLAAIDLESALEHIEAMLVSSQPASRGFAIRNCLFLPFERVKPLLLKALAVECFPELIEKAGAILRSNPDPETPYRLWELIERAPAKLQPPLKGVLQGVCQSLRDSGLLGDGYQEFQAHLQEWVHRRVAIHKVQAWLEREPDPDLPDGGDLDPPDPSSPYIRWALEQALTWDLPSAARQRVACLLAPPQLSPATTVTPPTADASPAPSLERGPTPTSRTAVPSQTAPPPPAPAASAGAASAAPTDPTQALLFRLHRLQDEDRQEARTLLAEVLTKGSHPPPVLATAFRTAARLRFLEFVIPAERLLKTNHESLLAAVLEYLGTADPDRVMPFLGKFLQSRSRRVKGAALELIRRLDPPRALSALEFMLSNREEAEQEQALACMVHFEFSLIRKLLTDYLSRHPPEALFLKGLCLFQANPEKDNLYPLYCLEKSLSPPLDAKVRKVREATIQALTELGLPIEPEIKTETHLEDRRQADEARRRTPPPFSPARLRQAAEGPSRLVRLLEALGLREWHPPTGLEPVLLVVAIFLAVVGWYALREPPPPPTPAGTMRPGAVLAQRLEVEGRVLRVFRDRLTTIEMTGPDGVQYSVEVAIDAPTVAPGDLVQVVIVPVRVTRLGVVIARCLSLKKA</sequence>
<dbReference type="Gene3D" id="1.25.10.10">
    <property type="entry name" value="Leucine-rich Repeat Variant"/>
    <property type="match status" value="2"/>
</dbReference>
<proteinExistence type="predicted"/>
<dbReference type="SUPFAM" id="SSF48371">
    <property type="entry name" value="ARM repeat"/>
    <property type="match status" value="1"/>
</dbReference>